<dbReference type="AlphaFoldDB" id="A0A1L9NAG1"/>
<gene>
    <name evidence="2" type="ORF">ASPTUDRAFT_39026</name>
</gene>
<evidence type="ECO:0000313" key="3">
    <source>
        <dbReference type="Proteomes" id="UP000184304"/>
    </source>
</evidence>
<feature type="compositionally biased region" description="Low complexity" evidence="1">
    <location>
        <begin position="27"/>
        <end position="43"/>
    </location>
</feature>
<evidence type="ECO:0000256" key="1">
    <source>
        <dbReference type="SAM" id="MobiDB-lite"/>
    </source>
</evidence>
<protein>
    <submittedName>
        <fullName evidence="2">Uncharacterized protein</fullName>
    </submittedName>
</protein>
<feature type="region of interest" description="Disordered" evidence="1">
    <location>
        <begin position="26"/>
        <end position="65"/>
    </location>
</feature>
<evidence type="ECO:0000313" key="2">
    <source>
        <dbReference type="EMBL" id="OJI86231.1"/>
    </source>
</evidence>
<feature type="compositionally biased region" description="Pro residues" evidence="1">
    <location>
        <begin position="44"/>
        <end position="57"/>
    </location>
</feature>
<organism evidence="2 3">
    <name type="scientific">Aspergillus tubingensis (strain CBS 134.48)</name>
    <dbReference type="NCBI Taxonomy" id="767770"/>
    <lineage>
        <taxon>Eukaryota</taxon>
        <taxon>Fungi</taxon>
        <taxon>Dikarya</taxon>
        <taxon>Ascomycota</taxon>
        <taxon>Pezizomycotina</taxon>
        <taxon>Eurotiomycetes</taxon>
        <taxon>Eurotiomycetidae</taxon>
        <taxon>Eurotiales</taxon>
        <taxon>Aspergillaceae</taxon>
        <taxon>Aspergillus</taxon>
        <taxon>Aspergillus subgen. Circumdati</taxon>
    </lineage>
</organism>
<dbReference type="VEuPathDB" id="FungiDB:ASPTUDRAFT_39026"/>
<proteinExistence type="predicted"/>
<name>A0A1L9NAG1_ASPTC</name>
<keyword evidence="3" id="KW-1185">Reference proteome</keyword>
<dbReference type="EMBL" id="KV878187">
    <property type="protein sequence ID" value="OJI86231.1"/>
    <property type="molecule type" value="Genomic_DNA"/>
</dbReference>
<accession>A0A1L9NAG1</accession>
<sequence>MLSEHARHYIIISSLRPRSAPSVNYCSSFPGSQSSPSPAASRPPQRPPSLPLSPSPSPSSVMLNT</sequence>
<dbReference type="Proteomes" id="UP000184304">
    <property type="component" value="Unassembled WGS sequence"/>
</dbReference>
<reference evidence="3" key="1">
    <citation type="journal article" date="2017" name="Genome Biol.">
        <title>Comparative genomics reveals high biological diversity and specific adaptations in the industrially and medically important fungal genus Aspergillus.</title>
        <authorList>
            <person name="de Vries R.P."/>
            <person name="Riley R."/>
            <person name="Wiebenga A."/>
            <person name="Aguilar-Osorio G."/>
            <person name="Amillis S."/>
            <person name="Uchima C.A."/>
            <person name="Anderluh G."/>
            <person name="Asadollahi M."/>
            <person name="Askin M."/>
            <person name="Barry K."/>
            <person name="Battaglia E."/>
            <person name="Bayram O."/>
            <person name="Benocci T."/>
            <person name="Braus-Stromeyer S.A."/>
            <person name="Caldana C."/>
            <person name="Canovas D."/>
            <person name="Cerqueira G.C."/>
            <person name="Chen F."/>
            <person name="Chen W."/>
            <person name="Choi C."/>
            <person name="Clum A."/>
            <person name="Dos Santos R.A."/>
            <person name="Damasio A.R."/>
            <person name="Diallinas G."/>
            <person name="Emri T."/>
            <person name="Fekete E."/>
            <person name="Flipphi M."/>
            <person name="Freyberg S."/>
            <person name="Gallo A."/>
            <person name="Gournas C."/>
            <person name="Habgood R."/>
            <person name="Hainaut M."/>
            <person name="Harispe M.L."/>
            <person name="Henrissat B."/>
            <person name="Hilden K.S."/>
            <person name="Hope R."/>
            <person name="Hossain A."/>
            <person name="Karabika E."/>
            <person name="Karaffa L."/>
            <person name="Karanyi Z."/>
            <person name="Krasevec N."/>
            <person name="Kuo A."/>
            <person name="Kusch H."/>
            <person name="LaButti K."/>
            <person name="Lagendijk E.L."/>
            <person name="Lapidus A."/>
            <person name="Levasseur A."/>
            <person name="Lindquist E."/>
            <person name="Lipzen A."/>
            <person name="Logrieco A.F."/>
            <person name="MacCabe A."/>
            <person name="Maekelae M.R."/>
            <person name="Malavazi I."/>
            <person name="Melin P."/>
            <person name="Meyer V."/>
            <person name="Mielnichuk N."/>
            <person name="Miskei M."/>
            <person name="Molnar A.P."/>
            <person name="Mule G."/>
            <person name="Ngan C.Y."/>
            <person name="Orejas M."/>
            <person name="Orosz E."/>
            <person name="Ouedraogo J.P."/>
            <person name="Overkamp K.M."/>
            <person name="Park H.-S."/>
            <person name="Perrone G."/>
            <person name="Piumi F."/>
            <person name="Punt P.J."/>
            <person name="Ram A.F."/>
            <person name="Ramon A."/>
            <person name="Rauscher S."/>
            <person name="Record E."/>
            <person name="Riano-Pachon D.M."/>
            <person name="Robert V."/>
            <person name="Roehrig J."/>
            <person name="Ruller R."/>
            <person name="Salamov A."/>
            <person name="Salih N.S."/>
            <person name="Samson R.A."/>
            <person name="Sandor E."/>
            <person name="Sanguinetti M."/>
            <person name="Schuetze T."/>
            <person name="Sepcic K."/>
            <person name="Shelest E."/>
            <person name="Sherlock G."/>
            <person name="Sophianopoulou V."/>
            <person name="Squina F.M."/>
            <person name="Sun H."/>
            <person name="Susca A."/>
            <person name="Todd R.B."/>
            <person name="Tsang A."/>
            <person name="Unkles S.E."/>
            <person name="van de Wiele N."/>
            <person name="van Rossen-Uffink D."/>
            <person name="Oliveira J.V."/>
            <person name="Vesth T.C."/>
            <person name="Visser J."/>
            <person name="Yu J.-H."/>
            <person name="Zhou M."/>
            <person name="Andersen M.R."/>
            <person name="Archer D.B."/>
            <person name="Baker S.E."/>
            <person name="Benoit I."/>
            <person name="Brakhage A.A."/>
            <person name="Braus G.H."/>
            <person name="Fischer R."/>
            <person name="Frisvad J.C."/>
            <person name="Goldman G.H."/>
            <person name="Houbraken J."/>
            <person name="Oakley B."/>
            <person name="Pocsi I."/>
            <person name="Scazzocchio C."/>
            <person name="Seiboth B."/>
            <person name="vanKuyk P.A."/>
            <person name="Wortman J."/>
            <person name="Dyer P.S."/>
            <person name="Grigoriev I.V."/>
        </authorList>
    </citation>
    <scope>NUCLEOTIDE SEQUENCE [LARGE SCALE GENOMIC DNA]</scope>
    <source>
        <strain evidence="3">CBS 134.48</strain>
    </source>
</reference>